<name>A0A6A6X1I9_9PLEO</name>
<reference evidence="1" key="1">
    <citation type="journal article" date="2020" name="Stud. Mycol.">
        <title>101 Dothideomycetes genomes: a test case for predicting lifestyles and emergence of pathogens.</title>
        <authorList>
            <person name="Haridas S."/>
            <person name="Albert R."/>
            <person name="Binder M."/>
            <person name="Bloem J."/>
            <person name="Labutti K."/>
            <person name="Salamov A."/>
            <person name="Andreopoulos B."/>
            <person name="Baker S."/>
            <person name="Barry K."/>
            <person name="Bills G."/>
            <person name="Bluhm B."/>
            <person name="Cannon C."/>
            <person name="Castanera R."/>
            <person name="Culley D."/>
            <person name="Daum C."/>
            <person name="Ezra D."/>
            <person name="Gonzalez J."/>
            <person name="Henrissat B."/>
            <person name="Kuo A."/>
            <person name="Liang C."/>
            <person name="Lipzen A."/>
            <person name="Lutzoni F."/>
            <person name="Magnuson J."/>
            <person name="Mondo S."/>
            <person name="Nolan M."/>
            <person name="Ohm R."/>
            <person name="Pangilinan J."/>
            <person name="Park H.-J."/>
            <person name="Ramirez L."/>
            <person name="Alfaro M."/>
            <person name="Sun H."/>
            <person name="Tritt A."/>
            <person name="Yoshinaga Y."/>
            <person name="Zwiers L.-H."/>
            <person name="Turgeon B."/>
            <person name="Goodwin S."/>
            <person name="Spatafora J."/>
            <person name="Crous P."/>
            <person name="Grigoriev I."/>
        </authorList>
    </citation>
    <scope>NUCLEOTIDE SEQUENCE</scope>
    <source>
        <strain evidence="1">CBS 109.77</strain>
    </source>
</reference>
<proteinExistence type="predicted"/>
<evidence type="ECO:0000313" key="1">
    <source>
        <dbReference type="EMBL" id="KAF2790209.1"/>
    </source>
</evidence>
<protein>
    <submittedName>
        <fullName evidence="1">Uncharacterized protein</fullName>
    </submittedName>
</protein>
<dbReference type="EMBL" id="MU002087">
    <property type="protein sequence ID" value="KAF2790209.1"/>
    <property type="molecule type" value="Genomic_DNA"/>
</dbReference>
<keyword evidence="2" id="KW-1185">Reference proteome</keyword>
<accession>A0A6A6X1I9</accession>
<dbReference type="AlphaFoldDB" id="A0A6A6X1I9"/>
<sequence>MLAWRRRSCRKSAWTAGATLLSGVDSEGAERCGCTSEYFPSVLLIRPVRAASWRDAMVRQRRRLEVLRCKDGGDRCKTVVLPLAARRGGRSSVSPTSTVCLREGGCIIRSVDRVRLMVDTADSAACLRRNPSSSTIVGGMALWRPAASLHRPHRRSCSVPRHGRRL</sequence>
<dbReference type="Proteomes" id="UP000799757">
    <property type="component" value="Unassembled WGS sequence"/>
</dbReference>
<gene>
    <name evidence="1" type="ORF">K505DRAFT_83588</name>
</gene>
<organism evidence="1 2">
    <name type="scientific">Melanomma pulvis-pyrius CBS 109.77</name>
    <dbReference type="NCBI Taxonomy" id="1314802"/>
    <lineage>
        <taxon>Eukaryota</taxon>
        <taxon>Fungi</taxon>
        <taxon>Dikarya</taxon>
        <taxon>Ascomycota</taxon>
        <taxon>Pezizomycotina</taxon>
        <taxon>Dothideomycetes</taxon>
        <taxon>Pleosporomycetidae</taxon>
        <taxon>Pleosporales</taxon>
        <taxon>Melanommataceae</taxon>
        <taxon>Melanomma</taxon>
    </lineage>
</organism>
<evidence type="ECO:0000313" key="2">
    <source>
        <dbReference type="Proteomes" id="UP000799757"/>
    </source>
</evidence>